<dbReference type="InterPro" id="IPR031309">
    <property type="entry name" value="Ribosomal_uL5_C"/>
</dbReference>
<dbReference type="PIRSF" id="PIRSF002161">
    <property type="entry name" value="Ribosomal_L5"/>
    <property type="match status" value="1"/>
</dbReference>
<dbReference type="GO" id="GO:0006412">
    <property type="term" value="P:translation"/>
    <property type="evidence" value="ECO:0007669"/>
    <property type="project" value="UniProtKB-UniRule"/>
</dbReference>
<dbReference type="PANTHER" id="PTHR11994">
    <property type="entry name" value="60S RIBOSOMAL PROTEIN L11-RELATED"/>
    <property type="match status" value="1"/>
</dbReference>
<dbReference type="GO" id="GO:0019843">
    <property type="term" value="F:rRNA binding"/>
    <property type="evidence" value="ECO:0007669"/>
    <property type="project" value="UniProtKB-UniRule"/>
</dbReference>
<keyword evidence="5" id="KW-0820">tRNA-binding</keyword>
<keyword evidence="3 5" id="KW-0687">Ribonucleoprotein</keyword>
<gene>
    <name evidence="5" type="primary">rplE</name>
    <name evidence="9" type="ORF">X929_02310</name>
</gene>
<evidence type="ECO:0000256" key="2">
    <source>
        <dbReference type="ARBA" id="ARBA00022980"/>
    </source>
</evidence>
<dbReference type="GO" id="GO:0003735">
    <property type="term" value="F:structural constituent of ribosome"/>
    <property type="evidence" value="ECO:0007669"/>
    <property type="project" value="InterPro"/>
</dbReference>
<evidence type="ECO:0000256" key="3">
    <source>
        <dbReference type="ARBA" id="ARBA00023274"/>
    </source>
</evidence>
<accession>A0A2K1P4C1</accession>
<dbReference type="GO" id="GO:1990904">
    <property type="term" value="C:ribonucleoprotein complex"/>
    <property type="evidence" value="ECO:0007669"/>
    <property type="project" value="UniProtKB-KW"/>
</dbReference>
<organism evidence="9 10">
    <name type="scientific">Petrotoga olearia DSM 13574</name>
    <dbReference type="NCBI Taxonomy" id="1122955"/>
    <lineage>
        <taxon>Bacteria</taxon>
        <taxon>Thermotogati</taxon>
        <taxon>Thermotogota</taxon>
        <taxon>Thermotogae</taxon>
        <taxon>Petrotogales</taxon>
        <taxon>Petrotogaceae</taxon>
        <taxon>Petrotoga</taxon>
    </lineage>
</organism>
<dbReference type="InterPro" id="IPR020930">
    <property type="entry name" value="Ribosomal_uL5_bac-type"/>
</dbReference>
<dbReference type="GO" id="GO:0000049">
    <property type="term" value="F:tRNA binding"/>
    <property type="evidence" value="ECO:0007669"/>
    <property type="project" value="UniProtKB-UniRule"/>
</dbReference>
<evidence type="ECO:0000256" key="5">
    <source>
        <dbReference type="HAMAP-Rule" id="MF_01333"/>
    </source>
</evidence>
<evidence type="ECO:0000259" key="7">
    <source>
        <dbReference type="Pfam" id="PF00281"/>
    </source>
</evidence>
<evidence type="ECO:0000256" key="4">
    <source>
        <dbReference type="ARBA" id="ARBA00035245"/>
    </source>
</evidence>
<dbReference type="InterPro" id="IPR022803">
    <property type="entry name" value="Ribosomal_uL5_dom_sf"/>
</dbReference>
<protein>
    <recommendedName>
        <fullName evidence="4 5">Large ribosomal subunit protein uL5</fullName>
    </recommendedName>
</protein>
<feature type="domain" description="Large ribosomal subunit protein uL5 N-terminal" evidence="7">
    <location>
        <begin position="29"/>
        <end position="85"/>
    </location>
</feature>
<dbReference type="SUPFAM" id="SSF55282">
    <property type="entry name" value="RL5-like"/>
    <property type="match status" value="1"/>
</dbReference>
<proteinExistence type="inferred from homology"/>
<dbReference type="InterPro" id="IPR002132">
    <property type="entry name" value="Ribosomal_uL5"/>
</dbReference>
<dbReference type="HAMAP" id="MF_01333_B">
    <property type="entry name" value="Ribosomal_uL5_B"/>
    <property type="match status" value="1"/>
</dbReference>
<dbReference type="Proteomes" id="UP000236434">
    <property type="component" value="Unassembled WGS sequence"/>
</dbReference>
<dbReference type="Pfam" id="PF00281">
    <property type="entry name" value="Ribosomal_L5"/>
    <property type="match status" value="1"/>
</dbReference>
<evidence type="ECO:0000313" key="10">
    <source>
        <dbReference type="Proteomes" id="UP000236434"/>
    </source>
</evidence>
<feature type="domain" description="Large ribosomal subunit protein uL5 C-terminal" evidence="8">
    <location>
        <begin position="89"/>
        <end position="181"/>
    </location>
</feature>
<comment type="similarity">
    <text evidence="1 5 6">Belongs to the universal ribosomal protein uL5 family.</text>
</comment>
<sequence>MEKVQYIPLKDRYKEVVIPSMMKEFNYKNELQVPKLVKIVVNMGVGEGSRNRAVVEKHAQELTKIVGQKALITKAKKSVANFKVREGMPIGVKVTLRGWKMYNFLYKLNHVVLPKLRDFRGLPSDSFDGRGNYTFGIPEQLIFPEIRPDDINRIQGMDITIVTTAKTDEEARKLLEYFGFPLQKS</sequence>
<evidence type="ECO:0000313" key="9">
    <source>
        <dbReference type="EMBL" id="PNR97606.1"/>
    </source>
</evidence>
<dbReference type="NCBIfam" id="NF000585">
    <property type="entry name" value="PRK00010.1"/>
    <property type="match status" value="1"/>
</dbReference>
<dbReference type="GO" id="GO:0005840">
    <property type="term" value="C:ribosome"/>
    <property type="evidence" value="ECO:0007669"/>
    <property type="project" value="UniProtKB-KW"/>
</dbReference>
<comment type="function">
    <text evidence="5">This is 1 of the proteins that bind and probably mediate the attachment of the 5S RNA into the large ribosomal subunit, where it forms part of the central protuberance. In the 70S ribosome it contacts protein S13 of the 30S subunit (bridge B1b), connecting the 2 subunits; this bridge is implicated in subunit movement. Contacts the P site tRNA; the 5S rRNA and some of its associated proteins might help stabilize positioning of ribosome-bound tRNAs.</text>
</comment>
<keyword evidence="5" id="KW-0699">rRNA-binding</keyword>
<dbReference type="OrthoDB" id="9806626at2"/>
<dbReference type="AlphaFoldDB" id="A0A2K1P4C1"/>
<name>A0A2K1P4C1_9BACT</name>
<comment type="subunit">
    <text evidence="5">Part of the 50S ribosomal subunit; part of the 5S rRNA/L5/L18/L25 subcomplex. Contacts the 5S rRNA and the P site tRNA. Forms a bridge to the 30S subunit in the 70S ribosome.</text>
</comment>
<reference evidence="9 10" key="1">
    <citation type="submission" date="2013-12" db="EMBL/GenBank/DDBJ databases">
        <title>Comparative genomics of Petrotoga isolates.</title>
        <authorList>
            <person name="Nesbo C.L."/>
            <person name="Charchuk R."/>
            <person name="Chow K."/>
        </authorList>
    </citation>
    <scope>NUCLEOTIDE SEQUENCE [LARGE SCALE GENOMIC DNA]</scope>
    <source>
        <strain evidence="9 10">DSM 13574</strain>
    </source>
</reference>
<dbReference type="Gene3D" id="3.30.1440.10">
    <property type="match status" value="1"/>
</dbReference>
<evidence type="ECO:0000256" key="1">
    <source>
        <dbReference type="ARBA" id="ARBA00008553"/>
    </source>
</evidence>
<dbReference type="PROSITE" id="PS00358">
    <property type="entry name" value="RIBOSOMAL_L5"/>
    <property type="match status" value="1"/>
</dbReference>
<dbReference type="Pfam" id="PF00673">
    <property type="entry name" value="Ribosomal_L5_C"/>
    <property type="match status" value="1"/>
</dbReference>
<dbReference type="RefSeq" id="WP_103066431.1">
    <property type="nucleotide sequence ID" value="NZ_AZRL01000004.1"/>
</dbReference>
<evidence type="ECO:0000256" key="6">
    <source>
        <dbReference type="RuleBase" id="RU003930"/>
    </source>
</evidence>
<evidence type="ECO:0000259" key="8">
    <source>
        <dbReference type="Pfam" id="PF00673"/>
    </source>
</evidence>
<dbReference type="FunFam" id="3.30.1440.10:FF:000001">
    <property type="entry name" value="50S ribosomal protein L5"/>
    <property type="match status" value="1"/>
</dbReference>
<keyword evidence="5" id="KW-0694">RNA-binding</keyword>
<dbReference type="EMBL" id="AZRL01000004">
    <property type="protein sequence ID" value="PNR97606.1"/>
    <property type="molecule type" value="Genomic_DNA"/>
</dbReference>
<comment type="caution">
    <text evidence="9">The sequence shown here is derived from an EMBL/GenBank/DDBJ whole genome shotgun (WGS) entry which is preliminary data.</text>
</comment>
<dbReference type="InterPro" id="IPR020929">
    <property type="entry name" value="Ribosomal_uL5_CS"/>
</dbReference>
<keyword evidence="2 5" id="KW-0689">Ribosomal protein</keyword>
<dbReference type="InterPro" id="IPR031310">
    <property type="entry name" value="Ribosomal_uL5_N"/>
</dbReference>